<proteinExistence type="predicted"/>
<evidence type="ECO:0000313" key="1">
    <source>
        <dbReference type="EMBL" id="AJC11467.1"/>
    </source>
</evidence>
<dbReference type="AlphaFoldDB" id="A0A0A8B8N6"/>
<organism evidence="1 2">
    <name type="scientific">Berryella intestinalis</name>
    <dbReference type="NCBI Taxonomy" id="1531429"/>
    <lineage>
        <taxon>Bacteria</taxon>
        <taxon>Bacillati</taxon>
        <taxon>Actinomycetota</taxon>
        <taxon>Coriobacteriia</taxon>
        <taxon>Eggerthellales</taxon>
        <taxon>Eggerthellaceae</taxon>
        <taxon>Berryella</taxon>
    </lineage>
</organism>
<gene>
    <name evidence="1" type="ORF">JI75_00920</name>
</gene>
<dbReference type="KEGG" id="cbac:JI75_00920"/>
<dbReference type="EMBL" id="CP009302">
    <property type="protein sequence ID" value="AJC11467.1"/>
    <property type="molecule type" value="Genomic_DNA"/>
</dbReference>
<reference evidence="2" key="1">
    <citation type="submission" date="2014-08" db="EMBL/GenBank/DDBJ databases">
        <title>Coriobacteriaceae sp. complete genome.</title>
        <authorList>
            <person name="Looft T."/>
            <person name="Bayles D.O."/>
            <person name="Stanton T.B."/>
        </authorList>
    </citation>
    <scope>NUCLEOTIDE SEQUENCE [LARGE SCALE GENOMIC DNA]</scope>
    <source>
        <strain evidence="2">68-1-3</strain>
    </source>
</reference>
<dbReference type="STRING" id="1531429.JI75_00920"/>
<dbReference type="HOGENOM" id="CLU_2525762_0_0_11"/>
<name>A0A0A8B8N6_9ACTN</name>
<sequence length="84" mass="9270">MCTNGVNTGQFEQMIEQIDDHIKIERRWSHTLAHMAADGGFALTGEKLHEVQHKLDEVRALLGDAKDALEDDAEAASNVTVNLV</sequence>
<dbReference type="RefSeq" id="WP_039688030.1">
    <property type="nucleotide sequence ID" value="NZ_CP009302.1"/>
</dbReference>
<accession>A0A0A8B8N6</accession>
<dbReference type="OrthoDB" id="3197090at2"/>
<keyword evidence="2" id="KW-1185">Reference proteome</keyword>
<evidence type="ECO:0000313" key="2">
    <source>
        <dbReference type="Proteomes" id="UP000031121"/>
    </source>
</evidence>
<dbReference type="Proteomes" id="UP000031121">
    <property type="component" value="Chromosome"/>
</dbReference>
<protein>
    <submittedName>
        <fullName evidence="1">Dynein gamma chain protein</fullName>
    </submittedName>
</protein>
<reference evidence="1 2" key="2">
    <citation type="journal article" date="2015" name="Genome Announc.">
        <title>Complete Genome Sequence of Coriobacteriaceae Strain 68-1-3, a Novel Mucus-Degrading Isolate from the Swine Intestinal Tract.</title>
        <authorList>
            <person name="Looft T."/>
            <person name="Bayles D.O."/>
            <person name="Alt D.P."/>
            <person name="Stanton T.B."/>
        </authorList>
    </citation>
    <scope>NUCLEOTIDE SEQUENCE [LARGE SCALE GENOMIC DNA]</scope>
    <source>
        <strain evidence="1 2">68-1-3</strain>
    </source>
</reference>